<keyword evidence="12" id="KW-1185">Reference proteome</keyword>
<dbReference type="SMART" id="SM00388">
    <property type="entry name" value="HisKA"/>
    <property type="match status" value="1"/>
</dbReference>
<dbReference type="CDD" id="cd16922">
    <property type="entry name" value="HATPase_EvgS-ArcB-TorS-like"/>
    <property type="match status" value="1"/>
</dbReference>
<dbReference type="InterPro" id="IPR036097">
    <property type="entry name" value="HisK_dim/P_sf"/>
</dbReference>
<evidence type="ECO:0000259" key="10">
    <source>
        <dbReference type="PROSITE" id="PS50110"/>
    </source>
</evidence>
<dbReference type="Proteomes" id="UP001596473">
    <property type="component" value="Unassembled WGS sequence"/>
</dbReference>
<dbReference type="Pfam" id="PF02518">
    <property type="entry name" value="HATPase_c"/>
    <property type="match status" value="1"/>
</dbReference>
<sequence length="916" mass="100540">MNILTNIFLTLSSILLSLLLAAPASALIVRDNLAGAHLEQELLIWQDPSRNLDLEGVVQQRDAGRFQVPAGLMHTLGYSRNAIWFSFNLENPSGGDISNYLEYTEAQIGAVSLYTRNKGEKAWQVQHFRTEQSGLSRPLATIRPIFLQKTPAKTSLEVLIKVVYSEHKEMAGPVMSDIRVWGERNFLQANNHEMLFWGAMLGIMLLMSFVALAVFSAARDQTFLFYGLKLLALTLAHLSATGVLPLLLWQGHYSLTLLYTLSGLYYIFSAQFVRLYLKTPQITPRLDIALKGIIACGALSTLGALTGFIQFALLALEIGGVGFLLYVAASLYAVRYGVSGARLFALAWAIYTISIIVTWGLRGLALIDHSAFTARFNSISIAIEVILFSTAMALRVAEINRQKERLEKAYRLQLEREASELEALVMQRTHELDLARRDAEAASLAKSNFLAHVSHEIRTPLTSILGYVDRLKHDTSLNPPQLQSLLRIADSGDYLLSLIANVLNVSKLEVGLAELDESTISIDVLIRQLQALFEEQAKSKGLVFSIQCSLEGDFVLDAGKLRQILVNLIGNAIKFTEAGSVCLILSARQQDSQCFMRAEVIDSGPGIAAEDCQKVFSPFEQTWLGKRAGGAGLGLSICKDFAELMGGNIQLSSSLGHGAHFTVQVPVLNQASSSKPNVPLKAIGRLDGRHILIAEDQEINRELLTDLLISVGAKVSACEDGLSALSTWRNHCDADTILLDYHMPLLNGMQVSRSIRALGFKGRILLVSAGHSPQANQLAAAGIDLWIGKPFHRESLFAALQNQTAPLYEPKPAVLDLEQAARALAYPIEKCAHMAQKGLDRIGQLLSMLEQENNLETRQRHVHSAKGIAGQIAANQLSDSLSLLESQPDDATIKQQVIANHQLALAALQKWQEQVF</sequence>
<feature type="domain" description="Histidine kinase" evidence="9">
    <location>
        <begin position="452"/>
        <end position="669"/>
    </location>
</feature>
<evidence type="ECO:0000256" key="8">
    <source>
        <dbReference type="SAM" id="SignalP"/>
    </source>
</evidence>
<dbReference type="SUPFAM" id="SSF52172">
    <property type="entry name" value="CheY-like"/>
    <property type="match status" value="1"/>
</dbReference>
<dbReference type="Pfam" id="PF00512">
    <property type="entry name" value="HisKA"/>
    <property type="match status" value="1"/>
</dbReference>
<feature type="transmembrane region" description="Helical" evidence="7">
    <location>
        <begin position="230"/>
        <end position="249"/>
    </location>
</feature>
<dbReference type="Pfam" id="PF07696">
    <property type="entry name" value="7TMR-DISMED2"/>
    <property type="match status" value="1"/>
</dbReference>
<dbReference type="Gene3D" id="3.30.565.10">
    <property type="entry name" value="Histidine kinase-like ATPase, C-terminal domain"/>
    <property type="match status" value="1"/>
</dbReference>
<gene>
    <name evidence="11" type="ORF">ACFQNF_13355</name>
</gene>
<keyword evidence="7" id="KW-1133">Transmembrane helix</keyword>
<comment type="catalytic activity">
    <reaction evidence="1">
        <text>ATP + protein L-histidine = ADP + protein N-phospho-L-histidine.</text>
        <dbReference type="EC" id="2.7.13.3"/>
    </reaction>
</comment>
<feature type="domain" description="Response regulatory" evidence="10">
    <location>
        <begin position="690"/>
        <end position="804"/>
    </location>
</feature>
<dbReference type="Gene3D" id="1.10.287.130">
    <property type="match status" value="1"/>
</dbReference>
<keyword evidence="8" id="KW-0732">Signal</keyword>
<evidence type="ECO:0000256" key="5">
    <source>
        <dbReference type="ARBA" id="ARBA00022777"/>
    </source>
</evidence>
<feature type="transmembrane region" description="Helical" evidence="7">
    <location>
        <begin position="255"/>
        <end position="276"/>
    </location>
</feature>
<keyword evidence="5" id="KW-0418">Kinase</keyword>
<feature type="chain" id="PRO_5045221449" description="histidine kinase" evidence="8">
    <location>
        <begin position="27"/>
        <end position="916"/>
    </location>
</feature>
<evidence type="ECO:0000313" key="12">
    <source>
        <dbReference type="Proteomes" id="UP001596473"/>
    </source>
</evidence>
<keyword evidence="7" id="KW-0472">Membrane</keyword>
<feature type="transmembrane region" description="Helical" evidence="7">
    <location>
        <begin position="194"/>
        <end position="218"/>
    </location>
</feature>
<dbReference type="PROSITE" id="PS50109">
    <property type="entry name" value="HIS_KIN"/>
    <property type="match status" value="1"/>
</dbReference>
<dbReference type="SMART" id="SM00448">
    <property type="entry name" value="REC"/>
    <property type="match status" value="1"/>
</dbReference>
<dbReference type="InterPro" id="IPR011623">
    <property type="entry name" value="7TMR_DISM_rcpt_extracell_dom1"/>
</dbReference>
<accession>A0ABW2QZ99</accession>
<dbReference type="Pfam" id="PF07695">
    <property type="entry name" value="7TMR-DISM_7TM"/>
    <property type="match status" value="1"/>
</dbReference>
<dbReference type="SUPFAM" id="SSF47384">
    <property type="entry name" value="Homodimeric domain of signal transducing histidine kinase"/>
    <property type="match status" value="1"/>
</dbReference>
<comment type="caution">
    <text evidence="11">The sequence shown here is derived from an EMBL/GenBank/DDBJ whole genome shotgun (WGS) entry which is preliminary data.</text>
</comment>
<feature type="signal peptide" evidence="8">
    <location>
        <begin position="1"/>
        <end position="26"/>
    </location>
</feature>
<name>A0ABW2QZ99_9NEIS</name>
<dbReference type="PRINTS" id="PR00344">
    <property type="entry name" value="BCTRLSENSOR"/>
</dbReference>
<dbReference type="Gene3D" id="2.60.40.2380">
    <property type="match status" value="1"/>
</dbReference>
<dbReference type="InterPro" id="IPR004358">
    <property type="entry name" value="Sig_transdc_His_kin-like_C"/>
</dbReference>
<evidence type="ECO:0000256" key="7">
    <source>
        <dbReference type="SAM" id="Phobius"/>
    </source>
</evidence>
<keyword evidence="3 6" id="KW-0597">Phosphoprotein</keyword>
<dbReference type="CDD" id="cd17546">
    <property type="entry name" value="REC_hyHK_CKI1_RcsC-like"/>
    <property type="match status" value="1"/>
</dbReference>
<evidence type="ECO:0000256" key="3">
    <source>
        <dbReference type="ARBA" id="ARBA00022553"/>
    </source>
</evidence>
<proteinExistence type="predicted"/>
<feature type="transmembrane region" description="Helical" evidence="7">
    <location>
        <begin position="346"/>
        <end position="367"/>
    </location>
</feature>
<evidence type="ECO:0000259" key="9">
    <source>
        <dbReference type="PROSITE" id="PS50109"/>
    </source>
</evidence>
<dbReference type="Gene3D" id="3.40.50.2300">
    <property type="match status" value="1"/>
</dbReference>
<dbReference type="SMART" id="SM00387">
    <property type="entry name" value="HATPase_c"/>
    <property type="match status" value="1"/>
</dbReference>
<feature type="modified residue" description="4-aspartylphosphate" evidence="6">
    <location>
        <position position="740"/>
    </location>
</feature>
<dbReference type="InterPro" id="IPR011622">
    <property type="entry name" value="7TMR_DISM_rcpt_extracell_dom2"/>
</dbReference>
<evidence type="ECO:0000256" key="4">
    <source>
        <dbReference type="ARBA" id="ARBA00022679"/>
    </source>
</evidence>
<dbReference type="InterPro" id="IPR003661">
    <property type="entry name" value="HisK_dim/P_dom"/>
</dbReference>
<organism evidence="11 12">
    <name type="scientific">Iodobacter arcticus</name>
    <dbReference type="NCBI Taxonomy" id="590593"/>
    <lineage>
        <taxon>Bacteria</taxon>
        <taxon>Pseudomonadati</taxon>
        <taxon>Pseudomonadota</taxon>
        <taxon>Betaproteobacteria</taxon>
        <taxon>Neisseriales</taxon>
        <taxon>Chitinibacteraceae</taxon>
        <taxon>Iodobacter</taxon>
    </lineage>
</organism>
<feature type="transmembrane region" description="Helical" evidence="7">
    <location>
        <begin position="288"/>
        <end position="305"/>
    </location>
</feature>
<dbReference type="RefSeq" id="WP_380188444.1">
    <property type="nucleotide sequence ID" value="NZ_JBHTBQ010000027.1"/>
</dbReference>
<dbReference type="EC" id="2.7.13.3" evidence="2"/>
<evidence type="ECO:0000256" key="1">
    <source>
        <dbReference type="ARBA" id="ARBA00000085"/>
    </source>
</evidence>
<keyword evidence="7" id="KW-0812">Transmembrane</keyword>
<dbReference type="SUPFAM" id="SSF55874">
    <property type="entry name" value="ATPase domain of HSP90 chaperone/DNA topoisomerase II/histidine kinase"/>
    <property type="match status" value="1"/>
</dbReference>
<dbReference type="CDD" id="cd00082">
    <property type="entry name" value="HisKA"/>
    <property type="match status" value="1"/>
</dbReference>
<dbReference type="InterPro" id="IPR011006">
    <property type="entry name" value="CheY-like_superfamily"/>
</dbReference>
<dbReference type="SUPFAM" id="SSF47226">
    <property type="entry name" value="Histidine-containing phosphotransfer domain, HPT domain"/>
    <property type="match status" value="1"/>
</dbReference>
<protein>
    <recommendedName>
        <fullName evidence="2">histidine kinase</fullName>
        <ecNumber evidence="2">2.7.13.3</ecNumber>
    </recommendedName>
</protein>
<dbReference type="PROSITE" id="PS50110">
    <property type="entry name" value="RESPONSE_REGULATORY"/>
    <property type="match status" value="1"/>
</dbReference>
<dbReference type="Pfam" id="PF00072">
    <property type="entry name" value="Response_reg"/>
    <property type="match status" value="1"/>
</dbReference>
<dbReference type="InterPro" id="IPR005467">
    <property type="entry name" value="His_kinase_dom"/>
</dbReference>
<dbReference type="InterPro" id="IPR036641">
    <property type="entry name" value="HPT_dom_sf"/>
</dbReference>
<keyword evidence="4" id="KW-0808">Transferase</keyword>
<evidence type="ECO:0000256" key="6">
    <source>
        <dbReference type="PROSITE-ProRule" id="PRU00169"/>
    </source>
</evidence>
<dbReference type="PANTHER" id="PTHR43047">
    <property type="entry name" value="TWO-COMPONENT HISTIDINE PROTEIN KINASE"/>
    <property type="match status" value="1"/>
</dbReference>
<feature type="transmembrane region" description="Helical" evidence="7">
    <location>
        <begin position="311"/>
        <end position="334"/>
    </location>
</feature>
<dbReference type="InterPro" id="IPR036890">
    <property type="entry name" value="HATPase_C_sf"/>
</dbReference>
<reference evidence="12" key="1">
    <citation type="journal article" date="2019" name="Int. J. Syst. Evol. Microbiol.">
        <title>The Global Catalogue of Microorganisms (GCM) 10K type strain sequencing project: providing services to taxonomists for standard genome sequencing and annotation.</title>
        <authorList>
            <consortium name="The Broad Institute Genomics Platform"/>
            <consortium name="The Broad Institute Genome Sequencing Center for Infectious Disease"/>
            <person name="Wu L."/>
            <person name="Ma J."/>
        </authorList>
    </citation>
    <scope>NUCLEOTIDE SEQUENCE [LARGE SCALE GENOMIC DNA]</scope>
    <source>
        <strain evidence="12">CCUG 62945</strain>
    </source>
</reference>
<dbReference type="InterPro" id="IPR003594">
    <property type="entry name" value="HATPase_dom"/>
</dbReference>
<evidence type="ECO:0000313" key="11">
    <source>
        <dbReference type="EMBL" id="MFC7420850.1"/>
    </source>
</evidence>
<dbReference type="InterPro" id="IPR001789">
    <property type="entry name" value="Sig_transdc_resp-reg_receiver"/>
</dbReference>
<evidence type="ECO:0000256" key="2">
    <source>
        <dbReference type="ARBA" id="ARBA00012438"/>
    </source>
</evidence>
<dbReference type="EMBL" id="JBHTBQ010000027">
    <property type="protein sequence ID" value="MFC7420850.1"/>
    <property type="molecule type" value="Genomic_DNA"/>
</dbReference>